<protein>
    <submittedName>
        <fullName evidence="1">Galactose mutarotase</fullName>
    </submittedName>
</protein>
<dbReference type="GO" id="GO:0033499">
    <property type="term" value="P:galactose catabolic process via UDP-galactose, Leloir pathway"/>
    <property type="evidence" value="ECO:0007669"/>
    <property type="project" value="TreeGrafter"/>
</dbReference>
<dbReference type="CDD" id="cd09022">
    <property type="entry name" value="Aldose_epim_Ec_YihR"/>
    <property type="match status" value="1"/>
</dbReference>
<dbReference type="GO" id="GO:0030246">
    <property type="term" value="F:carbohydrate binding"/>
    <property type="evidence" value="ECO:0007669"/>
    <property type="project" value="InterPro"/>
</dbReference>
<dbReference type="EMBL" id="SSSM01000003">
    <property type="protein sequence ID" value="THG32055.1"/>
    <property type="molecule type" value="Genomic_DNA"/>
</dbReference>
<name>A0A4S4FR06_9MICO</name>
<dbReference type="InterPro" id="IPR011013">
    <property type="entry name" value="Gal_mutarotase_sf_dom"/>
</dbReference>
<dbReference type="SUPFAM" id="SSF74650">
    <property type="entry name" value="Galactose mutarotase-like"/>
    <property type="match status" value="1"/>
</dbReference>
<reference evidence="1 2" key="1">
    <citation type="submission" date="2019-04" db="EMBL/GenBank/DDBJ databases">
        <authorList>
            <person name="Jiang L."/>
        </authorList>
    </citation>
    <scope>NUCLEOTIDE SEQUENCE [LARGE SCALE GENOMIC DNA]</scope>
    <source>
        <strain evidence="1 2">YIM 131853</strain>
    </source>
</reference>
<dbReference type="OrthoDB" id="4739604at2"/>
<proteinExistence type="predicted"/>
<dbReference type="PANTHER" id="PTHR10091:SF0">
    <property type="entry name" value="GALACTOSE MUTAROTASE"/>
    <property type="match status" value="1"/>
</dbReference>
<keyword evidence="2" id="KW-1185">Reference proteome</keyword>
<evidence type="ECO:0000313" key="2">
    <source>
        <dbReference type="Proteomes" id="UP000309133"/>
    </source>
</evidence>
<dbReference type="GO" id="GO:0004034">
    <property type="term" value="F:aldose 1-epimerase activity"/>
    <property type="evidence" value="ECO:0007669"/>
    <property type="project" value="TreeGrafter"/>
</dbReference>
<evidence type="ECO:0000313" key="1">
    <source>
        <dbReference type="EMBL" id="THG32055.1"/>
    </source>
</evidence>
<dbReference type="Gene3D" id="2.70.98.10">
    <property type="match status" value="1"/>
</dbReference>
<dbReference type="AlphaFoldDB" id="A0A4S4FR06"/>
<dbReference type="PANTHER" id="PTHR10091">
    <property type="entry name" value="ALDOSE-1-EPIMERASE"/>
    <property type="match status" value="1"/>
</dbReference>
<dbReference type="InterPro" id="IPR014718">
    <property type="entry name" value="GH-type_carb-bd"/>
</dbReference>
<sequence length="296" mass="31891">MAFGPYDASFASIGATLRTLRYEGRDLVVPFEADEVRPYYRGTVLAPWPNRVVDGRYTDADGRLQKLAITEPDRGHALHGLTPWLDFAIVDSTSTSVMFAATIPAQAGYPHQIAVTVEFWLDAAGLHSTTRARNDDTVAAPLGLSTHPYLVGGPGRVGEWSLELPAVQILDADERLTPTELGSVETSAFSAYDFRSARPIGDLEIDHAFTGLTDQGAEHVVKVLASDGTGVQLSWPHGDWVQIHTADLPDPAISRLGVAVEPMTCPPDVFNSDLAAALVQPDETRELSFTISAVNA</sequence>
<accession>A0A4S4FR06</accession>
<dbReference type="Proteomes" id="UP000309133">
    <property type="component" value="Unassembled WGS sequence"/>
</dbReference>
<comment type="caution">
    <text evidence="1">The sequence shown here is derived from an EMBL/GenBank/DDBJ whole genome shotgun (WGS) entry which is preliminary data.</text>
</comment>
<dbReference type="GO" id="GO:0006006">
    <property type="term" value="P:glucose metabolic process"/>
    <property type="evidence" value="ECO:0007669"/>
    <property type="project" value="TreeGrafter"/>
</dbReference>
<dbReference type="Pfam" id="PF01263">
    <property type="entry name" value="Aldose_epim"/>
    <property type="match status" value="1"/>
</dbReference>
<dbReference type="InterPro" id="IPR037480">
    <property type="entry name" value="YihR-like"/>
</dbReference>
<gene>
    <name evidence="1" type="ORF">E6C64_06430</name>
</gene>
<organism evidence="1 2">
    <name type="scientific">Naasia lichenicola</name>
    <dbReference type="NCBI Taxonomy" id="2565933"/>
    <lineage>
        <taxon>Bacteria</taxon>
        <taxon>Bacillati</taxon>
        <taxon>Actinomycetota</taxon>
        <taxon>Actinomycetes</taxon>
        <taxon>Micrococcales</taxon>
        <taxon>Microbacteriaceae</taxon>
        <taxon>Naasia</taxon>
    </lineage>
</organism>
<dbReference type="InterPro" id="IPR008183">
    <property type="entry name" value="Aldose_1/G6P_1-epimerase"/>
</dbReference>